<name>A0A5C5WB74_9BACT</name>
<dbReference type="RefSeq" id="WP_146571747.1">
    <property type="nucleotide sequence ID" value="NZ_SJPH01000002.1"/>
</dbReference>
<gene>
    <name evidence="3" type="ORF">Pla111_08740</name>
</gene>
<feature type="compositionally biased region" description="Low complexity" evidence="1">
    <location>
        <begin position="226"/>
        <end position="240"/>
    </location>
</feature>
<proteinExistence type="predicted"/>
<feature type="domain" description="Methanolan biosynthesis EpsI" evidence="2">
    <location>
        <begin position="9"/>
        <end position="126"/>
    </location>
</feature>
<dbReference type="AlphaFoldDB" id="A0A5C5WB74"/>
<dbReference type="Pfam" id="PF11984">
    <property type="entry name" value="DUF3485"/>
    <property type="match status" value="1"/>
</dbReference>
<organism evidence="3 4">
    <name type="scientific">Botrimarina hoheduenensis</name>
    <dbReference type="NCBI Taxonomy" id="2528000"/>
    <lineage>
        <taxon>Bacteria</taxon>
        <taxon>Pseudomonadati</taxon>
        <taxon>Planctomycetota</taxon>
        <taxon>Planctomycetia</taxon>
        <taxon>Pirellulales</taxon>
        <taxon>Lacipirellulaceae</taxon>
        <taxon>Botrimarina</taxon>
    </lineage>
</organism>
<evidence type="ECO:0000256" key="1">
    <source>
        <dbReference type="SAM" id="MobiDB-lite"/>
    </source>
</evidence>
<sequence>MGRILPFVLAAVAVIALTLVEGLKTGRWVDLDRRTAYCASLLTQIPDRVGDWVGEDSTVEENILTTAGADGYISRNFQNLTSGERVNVWLIVGHAHDIAEHTPDSCYPSQGASQRAPHENYTISIEGQPDAVFWTAVFDPKNAAVPSARVFWSWFQPETEGELRWIAPSGPRWAFGNAPTLYKMYFTANAGKDEKPQDNSVCVEFAKEFMPAIRPILEQATRPTPDSFDPTATTSAATTEAADDADLSDDDAT</sequence>
<dbReference type="OrthoDB" id="288208at2"/>
<dbReference type="EMBL" id="SJPH01000002">
    <property type="protein sequence ID" value="TWT47261.1"/>
    <property type="molecule type" value="Genomic_DNA"/>
</dbReference>
<evidence type="ECO:0000313" key="4">
    <source>
        <dbReference type="Proteomes" id="UP000318995"/>
    </source>
</evidence>
<reference evidence="3 4" key="1">
    <citation type="submission" date="2019-02" db="EMBL/GenBank/DDBJ databases">
        <title>Deep-cultivation of Planctomycetes and their phenomic and genomic characterization uncovers novel biology.</title>
        <authorList>
            <person name="Wiegand S."/>
            <person name="Jogler M."/>
            <person name="Boedeker C."/>
            <person name="Pinto D."/>
            <person name="Vollmers J."/>
            <person name="Rivas-Marin E."/>
            <person name="Kohn T."/>
            <person name="Peeters S.H."/>
            <person name="Heuer A."/>
            <person name="Rast P."/>
            <person name="Oberbeckmann S."/>
            <person name="Bunk B."/>
            <person name="Jeske O."/>
            <person name="Meyerdierks A."/>
            <person name="Storesund J.E."/>
            <person name="Kallscheuer N."/>
            <person name="Luecker S."/>
            <person name="Lage O.M."/>
            <person name="Pohl T."/>
            <person name="Merkel B.J."/>
            <person name="Hornburger P."/>
            <person name="Mueller R.-W."/>
            <person name="Bruemmer F."/>
            <person name="Labrenz M."/>
            <person name="Spormann A.M."/>
            <person name="Op Den Camp H."/>
            <person name="Overmann J."/>
            <person name="Amann R."/>
            <person name="Jetten M.S.M."/>
            <person name="Mascher T."/>
            <person name="Medema M.H."/>
            <person name="Devos D.P."/>
            <person name="Kaster A.-K."/>
            <person name="Ovreas L."/>
            <person name="Rohde M."/>
            <person name="Galperin M.Y."/>
            <person name="Jogler C."/>
        </authorList>
    </citation>
    <scope>NUCLEOTIDE SEQUENCE [LARGE SCALE GENOMIC DNA]</scope>
    <source>
        <strain evidence="3 4">Pla111</strain>
    </source>
</reference>
<feature type="region of interest" description="Disordered" evidence="1">
    <location>
        <begin position="218"/>
        <end position="253"/>
    </location>
</feature>
<feature type="compositionally biased region" description="Acidic residues" evidence="1">
    <location>
        <begin position="241"/>
        <end position="253"/>
    </location>
</feature>
<evidence type="ECO:0000259" key="2">
    <source>
        <dbReference type="Pfam" id="PF11984"/>
    </source>
</evidence>
<evidence type="ECO:0000313" key="3">
    <source>
        <dbReference type="EMBL" id="TWT47261.1"/>
    </source>
</evidence>
<dbReference type="Proteomes" id="UP000318995">
    <property type="component" value="Unassembled WGS sequence"/>
</dbReference>
<protein>
    <recommendedName>
        <fullName evidence="2">Methanolan biosynthesis EpsI domain-containing protein</fullName>
    </recommendedName>
</protein>
<dbReference type="InterPro" id="IPR014263">
    <property type="entry name" value="Methanolan_biosynth_EpsI"/>
</dbReference>
<keyword evidence="4" id="KW-1185">Reference proteome</keyword>
<comment type="caution">
    <text evidence="3">The sequence shown here is derived from an EMBL/GenBank/DDBJ whole genome shotgun (WGS) entry which is preliminary data.</text>
</comment>
<accession>A0A5C5WB74</accession>